<accession>I3UTC4</accession>
<name>I3UTC4_PSEPU</name>
<dbReference type="EMBL" id="CP003588">
    <property type="protein sequence ID" value="AFK68745.1"/>
    <property type="molecule type" value="Genomic_DNA"/>
</dbReference>
<organism evidence="2 3">
    <name type="scientific">Pseudomonas putida ND6</name>
    <dbReference type="NCBI Taxonomy" id="231023"/>
    <lineage>
        <taxon>Bacteria</taxon>
        <taxon>Pseudomonadati</taxon>
        <taxon>Pseudomonadota</taxon>
        <taxon>Gammaproteobacteria</taxon>
        <taxon>Pseudomonadales</taxon>
        <taxon>Pseudomonadaceae</taxon>
        <taxon>Pseudomonas</taxon>
    </lineage>
</organism>
<evidence type="ECO:0000313" key="3">
    <source>
        <dbReference type="Proteomes" id="UP000005268"/>
    </source>
</evidence>
<feature type="region of interest" description="Disordered" evidence="1">
    <location>
        <begin position="30"/>
        <end position="55"/>
    </location>
</feature>
<sequence>MLKPSKPTPANCQMRDVMVFLSVEKTATNASLPRPPHRQIKIPDMKKGRPQGLPSGIVVRARHLWRRLTSHRLLEGV</sequence>
<dbReference type="HOGENOM" id="CLU_2635381_0_0_6"/>
<dbReference type="KEGG" id="ppi:YSA_03660"/>
<protein>
    <submittedName>
        <fullName evidence="2">Uncharacterized protein</fullName>
    </submittedName>
</protein>
<dbReference type="AlphaFoldDB" id="I3UTC4"/>
<gene>
    <name evidence="2" type="ORF">YSA_03660</name>
</gene>
<proteinExistence type="predicted"/>
<dbReference type="Proteomes" id="UP000005268">
    <property type="component" value="Chromosome"/>
</dbReference>
<evidence type="ECO:0000313" key="2">
    <source>
        <dbReference type="EMBL" id="AFK68745.1"/>
    </source>
</evidence>
<evidence type="ECO:0000256" key="1">
    <source>
        <dbReference type="SAM" id="MobiDB-lite"/>
    </source>
</evidence>
<reference evidence="2 3" key="1">
    <citation type="journal article" date="2012" name="J. Bacteriol.">
        <title>Complete Genome Sequence of the Naphthalene-Degrading Pseudomonas putida Strain ND6.</title>
        <authorList>
            <person name="Li S."/>
            <person name="Zhao H."/>
            <person name="Li Y."/>
            <person name="Niu S."/>
            <person name="Cai B."/>
        </authorList>
    </citation>
    <scope>NUCLEOTIDE SEQUENCE [LARGE SCALE GENOMIC DNA]</scope>
    <source>
        <strain evidence="2 3">ND6</strain>
    </source>
</reference>